<dbReference type="Pfam" id="PF00544">
    <property type="entry name" value="Pectate_lyase_4"/>
    <property type="match status" value="1"/>
</dbReference>
<feature type="signal peptide" evidence="3">
    <location>
        <begin position="1"/>
        <end position="27"/>
    </location>
</feature>
<dbReference type="Gene3D" id="2.160.20.10">
    <property type="entry name" value="Single-stranded right-handed beta-helix, Pectin lyase-like"/>
    <property type="match status" value="1"/>
</dbReference>
<accession>A0ABU9BCK5</accession>
<dbReference type="PROSITE" id="PS51257">
    <property type="entry name" value="PROKAR_LIPOPROTEIN"/>
    <property type="match status" value="1"/>
</dbReference>
<dbReference type="InterPro" id="IPR012334">
    <property type="entry name" value="Pectin_lyas_fold"/>
</dbReference>
<name>A0ABU9BCK5_9BURK</name>
<dbReference type="InterPro" id="IPR011050">
    <property type="entry name" value="Pectin_lyase_fold/virulence"/>
</dbReference>
<dbReference type="SUPFAM" id="SSF51126">
    <property type="entry name" value="Pectin lyase-like"/>
    <property type="match status" value="1"/>
</dbReference>
<comment type="similarity">
    <text evidence="2">Belongs to the polysaccharide lyase 1 family.</text>
</comment>
<dbReference type="GO" id="GO:0016829">
    <property type="term" value="F:lyase activity"/>
    <property type="evidence" value="ECO:0007669"/>
    <property type="project" value="UniProtKB-KW"/>
</dbReference>
<dbReference type="SMART" id="SM00656">
    <property type="entry name" value="Amb_all"/>
    <property type="match status" value="1"/>
</dbReference>
<proteinExistence type="inferred from homology"/>
<evidence type="ECO:0000259" key="4">
    <source>
        <dbReference type="SMART" id="SM00656"/>
    </source>
</evidence>
<dbReference type="InterPro" id="IPR045032">
    <property type="entry name" value="PEL"/>
</dbReference>
<evidence type="ECO:0000313" key="5">
    <source>
        <dbReference type="EMBL" id="MEK8027671.1"/>
    </source>
</evidence>
<keyword evidence="6" id="KW-1185">Reference proteome</keyword>
<feature type="domain" description="Pectate lyase" evidence="4">
    <location>
        <begin position="150"/>
        <end position="382"/>
    </location>
</feature>
<gene>
    <name evidence="5" type="ORF">AACH11_17030</name>
</gene>
<dbReference type="EMBL" id="JBBUTF010000016">
    <property type="protein sequence ID" value="MEK8027671.1"/>
    <property type="molecule type" value="Genomic_DNA"/>
</dbReference>
<organism evidence="5 6">
    <name type="scientific">Pseudaquabacterium rugosum</name>
    <dbReference type="NCBI Taxonomy" id="2984194"/>
    <lineage>
        <taxon>Bacteria</taxon>
        <taxon>Pseudomonadati</taxon>
        <taxon>Pseudomonadota</taxon>
        <taxon>Betaproteobacteria</taxon>
        <taxon>Burkholderiales</taxon>
        <taxon>Sphaerotilaceae</taxon>
        <taxon>Pseudaquabacterium</taxon>
    </lineage>
</organism>
<reference evidence="5 6" key="1">
    <citation type="submission" date="2024-04" db="EMBL/GenBank/DDBJ databases">
        <title>Novel species of the genus Ideonella isolated from streams.</title>
        <authorList>
            <person name="Lu H."/>
        </authorList>
    </citation>
    <scope>NUCLEOTIDE SEQUENCE [LARGE SCALE GENOMIC DNA]</scope>
    <source>
        <strain evidence="5 6">BYS139W</strain>
    </source>
</reference>
<comment type="caution">
    <text evidence="5">The sequence shown here is derived from an EMBL/GenBank/DDBJ whole genome shotgun (WGS) entry which is preliminary data.</text>
</comment>
<keyword evidence="3" id="KW-0732">Signal</keyword>
<keyword evidence="2" id="KW-0119">Carbohydrate metabolism</keyword>
<dbReference type="RefSeq" id="WP_341375455.1">
    <property type="nucleotide sequence ID" value="NZ_JBBUTF010000016.1"/>
</dbReference>
<dbReference type="InterPro" id="IPR002022">
    <property type="entry name" value="Pec_lyase"/>
</dbReference>
<dbReference type="PANTHER" id="PTHR31683:SF18">
    <property type="entry name" value="PECTATE LYASE 21-RELATED"/>
    <property type="match status" value="1"/>
</dbReference>
<evidence type="ECO:0000256" key="2">
    <source>
        <dbReference type="RuleBase" id="RU361173"/>
    </source>
</evidence>
<dbReference type="Proteomes" id="UP001368500">
    <property type="component" value="Unassembled WGS sequence"/>
</dbReference>
<keyword evidence="2" id="KW-0624">Polysaccharide degradation</keyword>
<protein>
    <submittedName>
        <fullName evidence="5">Polysaccharide lyase family 1 protein</fullName>
    </submittedName>
</protein>
<evidence type="ECO:0000313" key="6">
    <source>
        <dbReference type="Proteomes" id="UP001368500"/>
    </source>
</evidence>
<sequence>MMIRTRATRPGLLAGCLAAAALLGACAPLSPSATSGAASATATAPLDAARLAQVRQALAENDGWAAAQGGTWGGADARPEHVYTVRDRAGLLRALSLAGQAPAGTPKIVQVAALIDLMVGPDGRPLGEADFRDPAFSWDAYLQAYDPARWGREKPTGALEEARQRSAARQAAVTMVAVPSNTTLIGVTADAGLRHGGLLLDKSENVIIRHLRFEDAHDLFPAWDPKDGPDGEWNSEYDTVSLRGAQQVWVDHCSFSDGQRPDAAEPVWLGRRVQRHDGLLDITLGSSYVTVSWNHFRAHDKTSLVGGSDSLKSDDGKLKVSFHHNWWDGVGQRTPRVRYGEVHHYNNLHTVPADARYVYSIGVGVGSRIVSQANVFETPASVPTTQLVRLWKGETFTDADSLHNGAPVDLHAALQAANPQARLSREVGWQPWLNAGLQPAAGVAAAVRAGAGAGR</sequence>
<keyword evidence="1 2" id="KW-0456">Lyase</keyword>
<comment type="subcellular location">
    <subcellularLocation>
        <location evidence="2">Secreted</location>
    </subcellularLocation>
</comment>
<evidence type="ECO:0000256" key="1">
    <source>
        <dbReference type="ARBA" id="ARBA00023239"/>
    </source>
</evidence>
<keyword evidence="2" id="KW-0964">Secreted</keyword>
<feature type="chain" id="PRO_5047496470" evidence="3">
    <location>
        <begin position="28"/>
        <end position="455"/>
    </location>
</feature>
<evidence type="ECO:0000256" key="3">
    <source>
        <dbReference type="SAM" id="SignalP"/>
    </source>
</evidence>
<dbReference type="PANTHER" id="PTHR31683">
    <property type="entry name" value="PECTATE LYASE 18-RELATED"/>
    <property type="match status" value="1"/>
</dbReference>